<reference evidence="1" key="1">
    <citation type="submission" date="2022-09" db="EMBL/GenBank/DDBJ databases">
        <title>Enrichment on poylsaccharides allowed isolation of novel metabolic and taxonomic groups of Haloarchaea.</title>
        <authorList>
            <person name="Sorokin D.Y."/>
            <person name="Elcheninov A.G."/>
            <person name="Khizhniak T.V."/>
            <person name="Kolganova T.V."/>
            <person name="Kublanov I.V."/>
        </authorList>
    </citation>
    <scope>NUCLEOTIDE SEQUENCE</scope>
    <source>
        <strain evidence="1">AArc-xg1-1</strain>
    </source>
</reference>
<evidence type="ECO:0000313" key="2">
    <source>
        <dbReference type="Proteomes" id="UP001321018"/>
    </source>
</evidence>
<dbReference type="CDD" id="cd08994">
    <property type="entry name" value="GH43_62_32_68_117_130-like"/>
    <property type="match status" value="1"/>
</dbReference>
<dbReference type="Proteomes" id="UP001321018">
    <property type="component" value="Unassembled WGS sequence"/>
</dbReference>
<dbReference type="Gene3D" id="2.115.10.20">
    <property type="entry name" value="Glycosyl hydrolase domain, family 43"/>
    <property type="match status" value="1"/>
</dbReference>
<proteinExistence type="predicted"/>
<protein>
    <submittedName>
        <fullName evidence="1">Glycoside hydrolase family protein</fullName>
    </submittedName>
</protein>
<organism evidence="1 2">
    <name type="scientific">Natronoglomus mannanivorans</name>
    <dbReference type="NCBI Taxonomy" id="2979990"/>
    <lineage>
        <taxon>Archaea</taxon>
        <taxon>Methanobacteriati</taxon>
        <taxon>Methanobacteriota</taxon>
        <taxon>Stenosarchaea group</taxon>
        <taxon>Halobacteria</taxon>
        <taxon>Halobacteriales</taxon>
        <taxon>Natrialbaceae</taxon>
        <taxon>Natronoglomus</taxon>
    </lineage>
</organism>
<dbReference type="SUPFAM" id="SSF75005">
    <property type="entry name" value="Arabinanase/levansucrase/invertase"/>
    <property type="match status" value="1"/>
</dbReference>
<dbReference type="GO" id="GO:0016787">
    <property type="term" value="F:hydrolase activity"/>
    <property type="evidence" value="ECO:0007669"/>
    <property type="project" value="UniProtKB-KW"/>
</dbReference>
<accession>A0AAP3E2V3</accession>
<name>A0AAP3E2V3_9EURY</name>
<gene>
    <name evidence="1" type="ORF">OB960_13450</name>
</gene>
<dbReference type="InterPro" id="IPR023296">
    <property type="entry name" value="Glyco_hydro_beta-prop_sf"/>
</dbReference>
<comment type="caution">
    <text evidence="1">The sequence shown here is derived from an EMBL/GenBank/DDBJ whole genome shotgun (WGS) entry which is preliminary data.</text>
</comment>
<evidence type="ECO:0000313" key="1">
    <source>
        <dbReference type="EMBL" id="MCU4742402.1"/>
    </source>
</evidence>
<dbReference type="EMBL" id="JAOPKA010000008">
    <property type="protein sequence ID" value="MCU4742402.1"/>
    <property type="molecule type" value="Genomic_DNA"/>
</dbReference>
<dbReference type="AlphaFoldDB" id="A0AAP3E2V3"/>
<keyword evidence="1" id="KW-0378">Hydrolase</keyword>
<sequence length="352" mass="39102">MPPTHSQAFADRLEPAPTDGGFAMDDYWIWGSSVVPGEDGQYHMFSSRWSKDVPFSPGWTTNSSIVRATSPTPEGPYEFADVVVSPGEEGDWDRMSHNPSIVRVEEDGDVTYLLYYYGCAYDGPRPGPEGPYSAERTGCSVGLASAPSPTGPWEKHGIVIPDETNAVPVVREDGGAKVFVRDGNFEMSVYEADHWSDTDGYRLVEKNVLRPLEDHAVWYSKPDERYHAVVKDMQAHHTSHEGYVDSYGGFHATSPDGVEWTVSDPPEAYPHRTTGDRELVLVYDDGSERTFANLERAQVLVEDGVATHLFFAILEYREEELASVDGPADLPAHPPWPADTYSICVPLAERER</sequence>
<dbReference type="RefSeq" id="WP_338004225.1">
    <property type="nucleotide sequence ID" value="NZ_JAOPKA010000008.1"/>
</dbReference>